<dbReference type="SUPFAM" id="SSF55073">
    <property type="entry name" value="Nucleotide cyclase"/>
    <property type="match status" value="1"/>
</dbReference>
<dbReference type="SMART" id="SM00065">
    <property type="entry name" value="GAF"/>
    <property type="match status" value="1"/>
</dbReference>
<dbReference type="EMBL" id="FCOE02000006">
    <property type="protein sequence ID" value="SAK58457.1"/>
    <property type="molecule type" value="Genomic_DNA"/>
</dbReference>
<dbReference type="AlphaFoldDB" id="A0A158AN63"/>
<accession>A0A158AN63</accession>
<dbReference type="OrthoDB" id="5571399at2"/>
<keyword evidence="3" id="KW-1185">Reference proteome</keyword>
<comment type="caution">
    <text evidence="2">The sequence shown here is derived from an EMBL/GenBank/DDBJ whole genome shotgun (WGS) entry which is preliminary data.</text>
</comment>
<dbReference type="Proteomes" id="UP000054911">
    <property type="component" value="Unassembled WGS sequence"/>
</dbReference>
<dbReference type="RefSeq" id="WP_061174899.1">
    <property type="nucleotide sequence ID" value="NZ_FCOE02000006.1"/>
</dbReference>
<dbReference type="InterPro" id="IPR029016">
    <property type="entry name" value="GAF-like_dom_sf"/>
</dbReference>
<feature type="domain" description="GGDEF" evidence="1">
    <location>
        <begin position="194"/>
        <end position="324"/>
    </location>
</feature>
<dbReference type="InterPro" id="IPR029787">
    <property type="entry name" value="Nucleotide_cyclase"/>
</dbReference>
<dbReference type="Gene3D" id="3.30.450.40">
    <property type="match status" value="1"/>
</dbReference>
<dbReference type="NCBIfam" id="TIGR00254">
    <property type="entry name" value="GGDEF"/>
    <property type="match status" value="1"/>
</dbReference>
<dbReference type="PANTHER" id="PTHR43102">
    <property type="entry name" value="SLR1143 PROTEIN"/>
    <property type="match status" value="1"/>
</dbReference>
<organism evidence="2 3">
    <name type="scientific">Caballeronia pedi</name>
    <dbReference type="NCBI Taxonomy" id="1777141"/>
    <lineage>
        <taxon>Bacteria</taxon>
        <taxon>Pseudomonadati</taxon>
        <taxon>Pseudomonadota</taxon>
        <taxon>Betaproteobacteria</taxon>
        <taxon>Burkholderiales</taxon>
        <taxon>Burkholderiaceae</taxon>
        <taxon>Caballeronia</taxon>
    </lineage>
</organism>
<evidence type="ECO:0000313" key="3">
    <source>
        <dbReference type="Proteomes" id="UP000054911"/>
    </source>
</evidence>
<gene>
    <name evidence="2" type="ORF">AWB80_02415</name>
</gene>
<proteinExistence type="predicted"/>
<dbReference type="Pfam" id="PF00990">
    <property type="entry name" value="GGDEF"/>
    <property type="match status" value="1"/>
</dbReference>
<dbReference type="Pfam" id="PF01590">
    <property type="entry name" value="GAF"/>
    <property type="match status" value="1"/>
</dbReference>
<protein>
    <submittedName>
        <fullName evidence="2">Diguanylate cyclase</fullName>
    </submittedName>
</protein>
<reference evidence="2" key="1">
    <citation type="submission" date="2016-01" db="EMBL/GenBank/DDBJ databases">
        <authorList>
            <person name="Peeters C."/>
        </authorList>
    </citation>
    <scope>NUCLEOTIDE SEQUENCE [LARGE SCALE GENOMIC DNA]</scope>
    <source>
        <strain evidence="2">LMG 29323</strain>
    </source>
</reference>
<evidence type="ECO:0000259" key="1">
    <source>
        <dbReference type="PROSITE" id="PS50887"/>
    </source>
</evidence>
<dbReference type="PROSITE" id="PS50887">
    <property type="entry name" value="GGDEF"/>
    <property type="match status" value="1"/>
</dbReference>
<dbReference type="CDD" id="cd01949">
    <property type="entry name" value="GGDEF"/>
    <property type="match status" value="1"/>
</dbReference>
<dbReference type="InterPro" id="IPR003018">
    <property type="entry name" value="GAF"/>
</dbReference>
<dbReference type="SMART" id="SM00267">
    <property type="entry name" value="GGDEF"/>
    <property type="match status" value="1"/>
</dbReference>
<dbReference type="GO" id="GO:0003824">
    <property type="term" value="F:catalytic activity"/>
    <property type="evidence" value="ECO:0007669"/>
    <property type="project" value="UniProtKB-ARBA"/>
</dbReference>
<sequence length="324" mass="36298">MLVAPIPESEPTRLATLRTLRILDTPPEERFDRLTRLARRLFDVPIALVSLIDENRQWFKSCAGLDAQETSRDISFCGHAIMHDDVFMIPDARTDTRFHDNPLVTGGPGIRFYAGQPLSIPNGTRLGTLCLIDTRPRELDTEQCGLLRDLAHIVEQEITAIELATVDELTLIANRRGFEALAQHALNVCKRMGRDASLLFFDLDDFKRINDTFGHAEGDRALTIFATALRESLRESDVIGRLGGDEFVALLTDAGDDDARHALDRLRDALAARDAETSRGYRIRFSVGQTRFEAERHASVIDLLASSDSKMYAHKAARKNGQER</sequence>
<dbReference type="FunFam" id="3.30.70.270:FF:000001">
    <property type="entry name" value="Diguanylate cyclase domain protein"/>
    <property type="match status" value="1"/>
</dbReference>
<dbReference type="PANTHER" id="PTHR43102:SF2">
    <property type="entry name" value="GAF DOMAIN-CONTAINING PROTEIN"/>
    <property type="match status" value="1"/>
</dbReference>
<dbReference type="Gene3D" id="3.30.70.270">
    <property type="match status" value="1"/>
</dbReference>
<evidence type="ECO:0000313" key="2">
    <source>
        <dbReference type="EMBL" id="SAK58457.1"/>
    </source>
</evidence>
<dbReference type="InterPro" id="IPR000160">
    <property type="entry name" value="GGDEF_dom"/>
</dbReference>
<dbReference type="SUPFAM" id="SSF55781">
    <property type="entry name" value="GAF domain-like"/>
    <property type="match status" value="1"/>
</dbReference>
<name>A0A158AN63_9BURK</name>
<dbReference type="InterPro" id="IPR043128">
    <property type="entry name" value="Rev_trsase/Diguanyl_cyclase"/>
</dbReference>
<dbReference type="STRING" id="1777141.AWB80_02415"/>